<sequence>MKKKGISLSYIFNTYNLLIILAGVIIVFSILLPNSFPTLYNLKSILNYQAIVVLLAIAVTIPIAAGHFDLSAGYSSCLLHILTVGLICQQGLPWPVVVMIILVCGALIGLINGILITRIGIHSFIATLGVGYVVYGIAYWYTDGKQVLGSGLPQAFLSINSTWGIIPTTFIITMMIAIIVYICMEFLPAGRCLYFLGSNEKAANLTGISSKKYMLLAFVCSGVIVAMASIMMASVFRVGQTSVGPNYLMNSFAGALMSSVAFKSGKSNVWGTVCSVLLMATVVSGLQQMGAAYFVEPLLQGLMLIVAVSWAVITKRNRATKIKDEKNAEIRKGRENA</sequence>
<keyword evidence="2" id="KW-1003">Cell membrane</keyword>
<dbReference type="RefSeq" id="WP_349143870.1">
    <property type="nucleotide sequence ID" value="NZ_JBBMFC010000005.1"/>
</dbReference>
<organism evidence="7 8">
    <name type="scientific">Hominiventricola aquisgranensis</name>
    <dbReference type="NCBI Taxonomy" id="3133164"/>
    <lineage>
        <taxon>Bacteria</taxon>
        <taxon>Bacillati</taxon>
        <taxon>Bacillota</taxon>
        <taxon>Clostridia</taxon>
        <taxon>Lachnospirales</taxon>
        <taxon>Lachnospiraceae</taxon>
        <taxon>Hominiventricola</taxon>
    </lineage>
</organism>
<accession>A0ABV1HYI2</accession>
<feature type="transmembrane region" description="Helical" evidence="6">
    <location>
        <begin position="45"/>
        <end position="65"/>
    </location>
</feature>
<comment type="caution">
    <text evidence="7">The sequence shown here is derived from an EMBL/GenBank/DDBJ whole genome shotgun (WGS) entry which is preliminary data.</text>
</comment>
<feature type="transmembrane region" description="Helical" evidence="6">
    <location>
        <begin position="213"/>
        <end position="238"/>
    </location>
</feature>
<comment type="subcellular location">
    <subcellularLocation>
        <location evidence="1">Cell membrane</location>
        <topology evidence="1">Multi-pass membrane protein</topology>
    </subcellularLocation>
</comment>
<gene>
    <name evidence="7" type="ORF">WMO62_03905</name>
</gene>
<evidence type="ECO:0000313" key="8">
    <source>
        <dbReference type="Proteomes" id="UP001470288"/>
    </source>
</evidence>
<dbReference type="PANTHER" id="PTHR32196:SF72">
    <property type="entry name" value="RIBOSE IMPORT PERMEASE PROTEIN RBSC"/>
    <property type="match status" value="1"/>
</dbReference>
<keyword evidence="4 6" id="KW-1133">Transmembrane helix</keyword>
<evidence type="ECO:0000256" key="3">
    <source>
        <dbReference type="ARBA" id="ARBA00022692"/>
    </source>
</evidence>
<reference evidence="7 8" key="1">
    <citation type="submission" date="2024-03" db="EMBL/GenBank/DDBJ databases">
        <title>Human intestinal bacterial collection.</title>
        <authorList>
            <person name="Pauvert C."/>
            <person name="Hitch T.C.A."/>
            <person name="Clavel T."/>
        </authorList>
    </citation>
    <scope>NUCLEOTIDE SEQUENCE [LARGE SCALE GENOMIC DNA]</scope>
    <source>
        <strain evidence="7 8">CLA-AA-H78B</strain>
    </source>
</reference>
<dbReference type="EMBL" id="JBBMFC010000005">
    <property type="protein sequence ID" value="MEQ2577989.1"/>
    <property type="molecule type" value="Genomic_DNA"/>
</dbReference>
<feature type="transmembrane region" description="Helical" evidence="6">
    <location>
        <begin position="292"/>
        <end position="313"/>
    </location>
</feature>
<keyword evidence="5 6" id="KW-0472">Membrane</keyword>
<feature type="transmembrane region" description="Helical" evidence="6">
    <location>
        <begin position="269"/>
        <end position="286"/>
    </location>
</feature>
<proteinExistence type="predicted"/>
<dbReference type="Pfam" id="PF02653">
    <property type="entry name" value="BPD_transp_2"/>
    <property type="match status" value="1"/>
</dbReference>
<dbReference type="InterPro" id="IPR001851">
    <property type="entry name" value="ABC_transp_permease"/>
</dbReference>
<keyword evidence="8" id="KW-1185">Reference proteome</keyword>
<evidence type="ECO:0000313" key="7">
    <source>
        <dbReference type="EMBL" id="MEQ2577989.1"/>
    </source>
</evidence>
<dbReference type="Proteomes" id="UP001470288">
    <property type="component" value="Unassembled WGS sequence"/>
</dbReference>
<evidence type="ECO:0000256" key="4">
    <source>
        <dbReference type="ARBA" id="ARBA00022989"/>
    </source>
</evidence>
<feature type="transmembrane region" description="Helical" evidence="6">
    <location>
        <begin position="244"/>
        <end position="262"/>
    </location>
</feature>
<evidence type="ECO:0000256" key="1">
    <source>
        <dbReference type="ARBA" id="ARBA00004651"/>
    </source>
</evidence>
<protein>
    <submittedName>
        <fullName evidence="7">ABC transporter permease</fullName>
    </submittedName>
</protein>
<feature type="transmembrane region" description="Helical" evidence="6">
    <location>
        <begin position="98"/>
        <end position="117"/>
    </location>
</feature>
<dbReference type="PANTHER" id="PTHR32196">
    <property type="entry name" value="ABC TRANSPORTER PERMEASE PROTEIN YPHD-RELATED-RELATED"/>
    <property type="match status" value="1"/>
</dbReference>
<dbReference type="CDD" id="cd06579">
    <property type="entry name" value="TM_PBP1_transp_AraH_like"/>
    <property type="match status" value="1"/>
</dbReference>
<keyword evidence="3 6" id="KW-0812">Transmembrane</keyword>
<name>A0ABV1HYI2_9FIRM</name>
<evidence type="ECO:0000256" key="2">
    <source>
        <dbReference type="ARBA" id="ARBA00022475"/>
    </source>
</evidence>
<feature type="transmembrane region" description="Helical" evidence="6">
    <location>
        <begin position="162"/>
        <end position="184"/>
    </location>
</feature>
<feature type="transmembrane region" description="Helical" evidence="6">
    <location>
        <begin position="124"/>
        <end position="142"/>
    </location>
</feature>
<evidence type="ECO:0000256" key="5">
    <source>
        <dbReference type="ARBA" id="ARBA00023136"/>
    </source>
</evidence>
<feature type="transmembrane region" description="Helical" evidence="6">
    <location>
        <begin position="12"/>
        <end position="33"/>
    </location>
</feature>
<evidence type="ECO:0000256" key="6">
    <source>
        <dbReference type="SAM" id="Phobius"/>
    </source>
</evidence>